<dbReference type="Proteomes" id="UP001239994">
    <property type="component" value="Unassembled WGS sequence"/>
</dbReference>
<organism evidence="12 13">
    <name type="scientific">Electrophorus voltai</name>
    <dbReference type="NCBI Taxonomy" id="2609070"/>
    <lineage>
        <taxon>Eukaryota</taxon>
        <taxon>Metazoa</taxon>
        <taxon>Chordata</taxon>
        <taxon>Craniata</taxon>
        <taxon>Vertebrata</taxon>
        <taxon>Euteleostomi</taxon>
        <taxon>Actinopterygii</taxon>
        <taxon>Neopterygii</taxon>
        <taxon>Teleostei</taxon>
        <taxon>Ostariophysi</taxon>
        <taxon>Gymnotiformes</taxon>
        <taxon>Gymnotoidei</taxon>
        <taxon>Gymnotidae</taxon>
        <taxon>Electrophorus</taxon>
    </lineage>
</organism>
<evidence type="ECO:0000256" key="2">
    <source>
        <dbReference type="ARBA" id="ARBA00022490"/>
    </source>
</evidence>
<dbReference type="EMBL" id="JAROKS010000020">
    <property type="protein sequence ID" value="KAK1791764.1"/>
    <property type="molecule type" value="Genomic_DNA"/>
</dbReference>
<dbReference type="InterPro" id="IPR001680">
    <property type="entry name" value="WD40_rpt"/>
</dbReference>
<keyword evidence="3" id="KW-0853">WD repeat</keyword>
<dbReference type="SUPFAM" id="SSF50978">
    <property type="entry name" value="WD40 repeat-like"/>
    <property type="match status" value="1"/>
</dbReference>
<gene>
    <name evidence="12" type="ORF">P4O66_013741</name>
</gene>
<dbReference type="PANTHER" id="PTHR14885">
    <property type="entry name" value="CILIA- AND FLAGELLA-ASSOCIATED PROTEIN 43-RELATED"/>
    <property type="match status" value="1"/>
</dbReference>
<comment type="subcellular location">
    <subcellularLocation>
        <location evidence="1">Cytoplasm</location>
        <location evidence="1">Cytoskeleton</location>
        <location evidence="1">Cilium axoneme</location>
    </subcellularLocation>
</comment>
<dbReference type="PANTHER" id="PTHR14885:SF1">
    <property type="entry name" value="CILIA- AND FLAGELLA-ASSOCIATED PROTEIN 43"/>
    <property type="match status" value="1"/>
</dbReference>
<dbReference type="GO" id="GO:0007288">
    <property type="term" value="P:sperm axoneme assembly"/>
    <property type="evidence" value="ECO:0007669"/>
    <property type="project" value="TreeGrafter"/>
</dbReference>
<evidence type="ECO:0000256" key="7">
    <source>
        <dbReference type="ARBA" id="ARBA00023273"/>
    </source>
</evidence>
<feature type="coiled-coil region" evidence="10">
    <location>
        <begin position="954"/>
        <end position="1002"/>
    </location>
</feature>
<dbReference type="InterPro" id="IPR015943">
    <property type="entry name" value="WD40/YVTN_repeat-like_dom_sf"/>
</dbReference>
<evidence type="ECO:0000256" key="6">
    <source>
        <dbReference type="ARBA" id="ARBA00023212"/>
    </source>
</evidence>
<evidence type="ECO:0000313" key="12">
    <source>
        <dbReference type="EMBL" id="KAK1791764.1"/>
    </source>
</evidence>
<sequence>MMFFIYNDNLSQDGVLRSIQIKGNHVEIMETCALEEPVSAICCSPDYETLLLFSITGCIYRYNPGLTDKAVKILDVLCGDFVSAAPLYTEKDVCVSVRECGELQLWSLNTGFCIASISLQRNVTSLACCPIANYVAVGTVSGHVLFVELTRKQQPRLVHEIHLYHVPVDHLVFDQGGNFLITGASDPHIFVLDARPSKAFDIIGYTEGMGATLSLSTQYQKESKEVKVLVLCDFEKMEDKKEERQGNLLLLISLSIQHIIGPISCVDLYGCLRKDVLQHWLYEVPHFLSSCVLGTTKVFGYCHQKKALQRFQLPYNVDKSSSTQEAIPLSPEKEVEGHLLGPASMHLSCHQTWLASVGRDGLLRVHDISTLERYVQIQCHSYWLGGVRSVTFTPDSQTLITAGLRDGSLVCSSLRLKMTGVGKGNTAMQYGHSMVASFENIMSSESPILSNMADWDPQAKSPVGSTLLHTREVSEGVQVKADIADKDESHSSLHSATPSSSTWLDNKLDVVFKEESQQFTETRKSLKKSVKELRDTIQAMMQENKSLPDIEKLDQQEFNLDVEEQMRLQTEGEAEVTRVRNEIELENLAKCYLRDVFKKECWDSMKVKGKSIKAFHSEHEVKNYPMKERTAKELEDLHRVETIRKIEQVNSDTLYTSYFLLVIRKLQQEILERKSKALVEREEEEEEGQAAESSTLTGSLSAQSGWANPYLYSQFNLHIREQKINQIILLQDGIYKVKTAFNREFESVYKQKKQEISRVRDKNKRITEIMAELDLQESLWEPTLTDNERPESVLTVNDSEIKVKKYLIPEQRQREEEQRKEEEQRRLAAKGDNVRERALDDMMGGVLELKKEDILRMEVPQPEFMAKPELRWTEEERRSYKEYEKKAKELREEQDKYRKALEAEMKKLQISIKDATLAFDETLNKLFERKVKSEMAIYQEELKISNLAHSLLTEEEMLNREKELNLKLENARAVKSEFGEALKKHREDVEAFQETYDNAVAEDKLLDKGFRKEFSDVPGHVDQLYKLYKRRPRVQRIRTQTEGCSLFKEHPLSGQAVAEGLSLMMKAMEELDTPDNKPDGLDMAVWERFCLARRAKVETEHQVKLKALTLAEMQAFLQKRTDEDENAQMEINNLLDDLNGLREEKMKFYLDIMVQILIKQGQVEVETGEFIADYSDSLLLHRSVVEDLNSTIKALGEQKIASMTECKDFRKGIIQQEWEHKRMRMKIEDLINKARDIQMLRVTQELQEISNDNEHFSPSKYLRETNDNTISKQLSTLEKTIMLQEKTHKKNVENCIKLIKQLNRQTILKEEKNAALDLQLTSMQVTVAERRRIYQATALEENQENEAEARYQDIVHRKKLVDLAKVQAEEMAILRAEVERMRMKTFPALSQLKYN</sequence>
<evidence type="ECO:0000256" key="8">
    <source>
        <dbReference type="ARBA" id="ARBA00023605"/>
    </source>
</evidence>
<dbReference type="InterPro" id="IPR036322">
    <property type="entry name" value="WD40_repeat_dom_sf"/>
</dbReference>
<evidence type="ECO:0000256" key="1">
    <source>
        <dbReference type="ARBA" id="ARBA00004430"/>
    </source>
</evidence>
<keyword evidence="4" id="KW-0677">Repeat</keyword>
<evidence type="ECO:0000256" key="9">
    <source>
        <dbReference type="ARBA" id="ARBA00023662"/>
    </source>
</evidence>
<keyword evidence="2" id="KW-0963">Cytoplasm</keyword>
<proteinExistence type="inferred from homology"/>
<keyword evidence="5 10" id="KW-0175">Coiled coil</keyword>
<evidence type="ECO:0000256" key="10">
    <source>
        <dbReference type="SAM" id="Coils"/>
    </source>
</evidence>
<evidence type="ECO:0000256" key="11">
    <source>
        <dbReference type="SAM" id="MobiDB-lite"/>
    </source>
</evidence>
<reference evidence="12" key="1">
    <citation type="submission" date="2023-03" db="EMBL/GenBank/DDBJ databases">
        <title>Electrophorus voltai genome.</title>
        <authorList>
            <person name="Bian C."/>
        </authorList>
    </citation>
    <scope>NUCLEOTIDE SEQUENCE</scope>
    <source>
        <strain evidence="12">CB-2022</strain>
        <tissue evidence="12">Muscle</tissue>
    </source>
</reference>
<evidence type="ECO:0000313" key="13">
    <source>
        <dbReference type="Proteomes" id="UP001239994"/>
    </source>
</evidence>
<dbReference type="Pfam" id="PF25828">
    <property type="entry name" value="CC_Cfap43"/>
    <property type="match status" value="1"/>
</dbReference>
<feature type="compositionally biased region" description="Basic and acidic residues" evidence="11">
    <location>
        <begin position="812"/>
        <end position="826"/>
    </location>
</feature>
<comment type="similarity">
    <text evidence="8">Belongs to the CFAP43 family.</text>
</comment>
<keyword evidence="7" id="KW-0966">Cell projection</keyword>
<feature type="region of interest" description="Disordered" evidence="11">
    <location>
        <begin position="812"/>
        <end position="833"/>
    </location>
</feature>
<evidence type="ECO:0000256" key="3">
    <source>
        <dbReference type="ARBA" id="ARBA00022574"/>
    </source>
</evidence>
<accession>A0AAD9DT41</accession>
<evidence type="ECO:0000256" key="5">
    <source>
        <dbReference type="ARBA" id="ARBA00023054"/>
    </source>
</evidence>
<evidence type="ECO:0000256" key="4">
    <source>
        <dbReference type="ARBA" id="ARBA00022737"/>
    </source>
</evidence>
<comment type="caution">
    <text evidence="12">The sequence shown here is derived from an EMBL/GenBank/DDBJ whole genome shotgun (WGS) entry which is preliminary data.</text>
</comment>
<dbReference type="GO" id="GO:0005930">
    <property type="term" value="C:axoneme"/>
    <property type="evidence" value="ECO:0007669"/>
    <property type="project" value="UniProtKB-SubCell"/>
</dbReference>
<keyword evidence="13" id="KW-1185">Reference proteome</keyword>
<name>A0AAD9DT41_9TELE</name>
<protein>
    <recommendedName>
        <fullName evidence="9">Cilia- and flagella-associated protein 43</fullName>
    </recommendedName>
</protein>
<feature type="coiled-coil region" evidence="10">
    <location>
        <begin position="742"/>
        <end position="769"/>
    </location>
</feature>
<keyword evidence="6" id="KW-0206">Cytoskeleton</keyword>
<dbReference type="Gene3D" id="2.130.10.10">
    <property type="entry name" value="YVTN repeat-like/Quinoprotein amine dehydrogenase"/>
    <property type="match status" value="2"/>
</dbReference>
<feature type="coiled-coil region" evidence="10">
    <location>
        <begin position="873"/>
        <end position="918"/>
    </location>
</feature>
<dbReference type="SMART" id="SM00320">
    <property type="entry name" value="WD40"/>
    <property type="match status" value="4"/>
</dbReference>